<evidence type="ECO:0000313" key="2">
    <source>
        <dbReference type="EMBL" id="WRL63256.1"/>
    </source>
</evidence>
<proteinExistence type="predicted"/>
<evidence type="ECO:0000313" key="3">
    <source>
        <dbReference type="Proteomes" id="UP001324287"/>
    </source>
</evidence>
<dbReference type="Pfam" id="PF04069">
    <property type="entry name" value="OpuAC"/>
    <property type="match status" value="1"/>
</dbReference>
<reference evidence="2 3" key="1">
    <citation type="submission" date="2023-12" db="EMBL/GenBank/DDBJ databases">
        <title>Blastococcus brunescens sp. nov., an actonobacterium isolated from sandstone collected in sahara desert.</title>
        <authorList>
            <person name="Gtari M."/>
            <person name="Ghodhbane F."/>
        </authorList>
    </citation>
    <scope>NUCLEOTIDE SEQUENCE [LARGE SCALE GENOMIC DNA]</scope>
    <source>
        <strain evidence="2 3">BMG 8361</strain>
    </source>
</reference>
<sequence length="311" mass="32916">MTSARIRGEGDAPCDVGLPASWGAAARPPRGLRGRPSTPAAPAGTIRFASYDFQENQILVEVYAEAARRAGLPVSVQHGIGTREVVAPALQQGVVDVVVDYLGTATMFARPAFPDLPETPEGMHAVLSRTLGGRGVLVLDAARAEDQNGFVVTTAFAAEHDVGRISELAPLAPQLAFGGPPECPDRPLCLPGLEEVYGLEFAEVLAMPTRAATVEALLAGHIQVGLLETTDARLALAPVMLLVDDRGLQPRENVVPMVRRAVADRFGPQLTDALDQVSALLTTGDLVQLNRAVELEGLSPEEAARRWWGTG</sequence>
<feature type="domain" description="ABC-type glycine betaine transport system substrate-binding" evidence="1">
    <location>
        <begin position="45"/>
        <end position="308"/>
    </location>
</feature>
<accession>A0ABZ1B0H4</accession>
<dbReference type="InterPro" id="IPR007210">
    <property type="entry name" value="ABC_Gly_betaine_transp_sub-bd"/>
</dbReference>
<dbReference type="RefSeq" id="WP_324274592.1">
    <property type="nucleotide sequence ID" value="NZ_CP141261.1"/>
</dbReference>
<dbReference type="Gene3D" id="3.40.190.10">
    <property type="entry name" value="Periplasmic binding protein-like II"/>
    <property type="match status" value="1"/>
</dbReference>
<evidence type="ECO:0000259" key="1">
    <source>
        <dbReference type="Pfam" id="PF04069"/>
    </source>
</evidence>
<organism evidence="2 3">
    <name type="scientific">Blastococcus brunescens</name>
    <dbReference type="NCBI Taxonomy" id="1564165"/>
    <lineage>
        <taxon>Bacteria</taxon>
        <taxon>Bacillati</taxon>
        <taxon>Actinomycetota</taxon>
        <taxon>Actinomycetes</taxon>
        <taxon>Geodermatophilales</taxon>
        <taxon>Geodermatophilaceae</taxon>
        <taxon>Blastococcus</taxon>
    </lineage>
</organism>
<protein>
    <submittedName>
        <fullName evidence="2">ABC transporter substrate-binding protein</fullName>
    </submittedName>
</protein>
<gene>
    <name evidence="2" type="ORF">U6N30_26385</name>
</gene>
<dbReference type="EMBL" id="CP141261">
    <property type="protein sequence ID" value="WRL63256.1"/>
    <property type="molecule type" value="Genomic_DNA"/>
</dbReference>
<dbReference type="CDD" id="cd13606">
    <property type="entry name" value="PBP2_ProX_like"/>
    <property type="match status" value="1"/>
</dbReference>
<name>A0ABZ1B0H4_9ACTN</name>
<keyword evidence="3" id="KW-1185">Reference proteome</keyword>
<dbReference type="SUPFAM" id="SSF53850">
    <property type="entry name" value="Periplasmic binding protein-like II"/>
    <property type="match status" value="1"/>
</dbReference>
<dbReference type="Proteomes" id="UP001324287">
    <property type="component" value="Chromosome"/>
</dbReference>
<dbReference type="Gene3D" id="3.40.190.120">
    <property type="entry name" value="Osmoprotection protein (prox), domain 2"/>
    <property type="match status" value="1"/>
</dbReference>